<protein>
    <submittedName>
        <fullName evidence="4">PHB depolymerase family esterase</fullName>
    </submittedName>
</protein>
<evidence type="ECO:0000256" key="2">
    <source>
        <dbReference type="ARBA" id="ARBA00022801"/>
    </source>
</evidence>
<organism evidence="4 5">
    <name type="scientific">Streptomyces polyasparticus</name>
    <dbReference type="NCBI Taxonomy" id="2767826"/>
    <lineage>
        <taxon>Bacteria</taxon>
        <taxon>Bacillati</taxon>
        <taxon>Actinomycetota</taxon>
        <taxon>Actinomycetes</taxon>
        <taxon>Kitasatosporales</taxon>
        <taxon>Streptomycetaceae</taxon>
        <taxon>Streptomyces</taxon>
    </lineage>
</organism>
<comment type="caution">
    <text evidence="4">The sequence shown here is derived from an EMBL/GenBank/DDBJ whole genome shotgun (WGS) entry which is preliminary data.</text>
</comment>
<feature type="compositionally biased region" description="Pro residues" evidence="3">
    <location>
        <begin position="317"/>
        <end position="331"/>
    </location>
</feature>
<dbReference type="SUPFAM" id="SSF53474">
    <property type="entry name" value="alpha/beta-Hydrolases"/>
    <property type="match status" value="2"/>
</dbReference>
<reference evidence="4 5" key="1">
    <citation type="submission" date="2020-08" db="EMBL/GenBank/DDBJ databases">
        <title>Genemic of Streptomyces polyaspartic.</title>
        <authorList>
            <person name="Liu W."/>
        </authorList>
    </citation>
    <scope>NUCLEOTIDE SEQUENCE [LARGE SCALE GENOMIC DNA]</scope>
    <source>
        <strain evidence="4 5">TRM66268-LWL</strain>
    </source>
</reference>
<keyword evidence="2" id="KW-0378">Hydrolase</keyword>
<gene>
    <name evidence="4" type="ORF">H9Y04_14360</name>
</gene>
<proteinExistence type="predicted"/>
<dbReference type="EMBL" id="JACTVJ010000006">
    <property type="protein sequence ID" value="MBC9713750.1"/>
    <property type="molecule type" value="Genomic_DNA"/>
</dbReference>
<evidence type="ECO:0000313" key="5">
    <source>
        <dbReference type="Proteomes" id="UP000642284"/>
    </source>
</evidence>
<evidence type="ECO:0000256" key="1">
    <source>
        <dbReference type="ARBA" id="ARBA00022729"/>
    </source>
</evidence>
<dbReference type="InterPro" id="IPR050955">
    <property type="entry name" value="Plant_Biomass_Hydrol_Est"/>
</dbReference>
<evidence type="ECO:0000313" key="4">
    <source>
        <dbReference type="EMBL" id="MBC9713750.1"/>
    </source>
</evidence>
<keyword evidence="5" id="KW-1185">Reference proteome</keyword>
<feature type="region of interest" description="Disordered" evidence="3">
    <location>
        <begin position="311"/>
        <end position="335"/>
    </location>
</feature>
<dbReference type="Pfam" id="PF10503">
    <property type="entry name" value="Esterase_PHB"/>
    <property type="match status" value="1"/>
</dbReference>
<dbReference type="Proteomes" id="UP000642284">
    <property type="component" value="Unassembled WGS sequence"/>
</dbReference>
<accession>A0ABR7SE23</accession>
<sequence length="393" mass="40661">MLKAAPPARAASIEQVTGFGSNPGALKMYRYVPDGLPAGRPLVVALHGCSLSGSGLAADFGTRTGWKELADRHKFTLVLPETSTANNSLNCFNWFKAADTTRDQGEALSVKQMVDKATADQSADPSRVYVTGLSAGGGMTSVLMAAYPEVFAGGGIAAGLPYGCAPETNEWTCMSPGVAKSPAQWGAKVRAASPGGSARTAWPTLSVWHGSSDTTVAPANLQELVDQWTDVHGADQTADVSDTVSGAAHKVYENPAGRPVVESFTMSGMGHGQPIDPGTAAGQCGRTGDTYLPDANICAAHHMAAFWGLTGGGSTPSPDPSNSPSPDPSTPAPAECFTSSTYTHVQQSRAHQSGGYAYADGSDQAMGLWNTYVQATLKKTGDDYYEVVATGSC</sequence>
<name>A0ABR7SE23_9ACTN</name>
<keyword evidence="1" id="KW-0732">Signal</keyword>
<evidence type="ECO:0000256" key="3">
    <source>
        <dbReference type="SAM" id="MobiDB-lite"/>
    </source>
</evidence>
<dbReference type="InterPro" id="IPR029058">
    <property type="entry name" value="AB_hydrolase_fold"/>
</dbReference>
<dbReference type="InterPro" id="IPR010126">
    <property type="entry name" value="Esterase_phb"/>
</dbReference>
<dbReference type="PANTHER" id="PTHR43037">
    <property type="entry name" value="UNNAMED PRODUCT-RELATED"/>
    <property type="match status" value="1"/>
</dbReference>
<dbReference type="NCBIfam" id="TIGR01840">
    <property type="entry name" value="esterase_phb"/>
    <property type="match status" value="1"/>
</dbReference>
<dbReference type="PANTHER" id="PTHR43037:SF1">
    <property type="entry name" value="BLL1128 PROTEIN"/>
    <property type="match status" value="1"/>
</dbReference>
<dbReference type="Gene3D" id="3.40.50.1820">
    <property type="entry name" value="alpha/beta hydrolase"/>
    <property type="match status" value="1"/>
</dbReference>